<protein>
    <submittedName>
        <fullName evidence="1">Uncharacterized protein</fullName>
    </submittedName>
</protein>
<evidence type="ECO:0000313" key="1">
    <source>
        <dbReference type="EMBL" id="GAA0167666.1"/>
    </source>
</evidence>
<dbReference type="AlphaFoldDB" id="A0AAV3QWK7"/>
<gene>
    <name evidence="1" type="ORF">LIER_22546</name>
</gene>
<dbReference type="EMBL" id="BAABME010006177">
    <property type="protein sequence ID" value="GAA0167666.1"/>
    <property type="molecule type" value="Genomic_DNA"/>
</dbReference>
<dbReference type="Proteomes" id="UP001454036">
    <property type="component" value="Unassembled WGS sequence"/>
</dbReference>
<sequence length="129" mass="14558">MVPTARQGCMDPQSFTTAFHDNSKAVVPILTTNDLDRRIENKMKLHLGILAPERNLKSIPAMELTPLAQVVKDYDPRKAIRMPVLPTYDSVGNPVAQCQNVRDLVKFVSKHDEELCQAFPTTLEGRRRT</sequence>
<keyword evidence="2" id="KW-1185">Reference proteome</keyword>
<organism evidence="1 2">
    <name type="scientific">Lithospermum erythrorhizon</name>
    <name type="common">Purple gromwell</name>
    <name type="synonym">Lithospermum officinale var. erythrorhizon</name>
    <dbReference type="NCBI Taxonomy" id="34254"/>
    <lineage>
        <taxon>Eukaryota</taxon>
        <taxon>Viridiplantae</taxon>
        <taxon>Streptophyta</taxon>
        <taxon>Embryophyta</taxon>
        <taxon>Tracheophyta</taxon>
        <taxon>Spermatophyta</taxon>
        <taxon>Magnoliopsida</taxon>
        <taxon>eudicotyledons</taxon>
        <taxon>Gunneridae</taxon>
        <taxon>Pentapetalae</taxon>
        <taxon>asterids</taxon>
        <taxon>lamiids</taxon>
        <taxon>Boraginales</taxon>
        <taxon>Boraginaceae</taxon>
        <taxon>Boraginoideae</taxon>
        <taxon>Lithospermeae</taxon>
        <taxon>Lithospermum</taxon>
    </lineage>
</organism>
<evidence type="ECO:0000313" key="2">
    <source>
        <dbReference type="Proteomes" id="UP001454036"/>
    </source>
</evidence>
<name>A0AAV3QWK7_LITER</name>
<comment type="caution">
    <text evidence="1">The sequence shown here is derived from an EMBL/GenBank/DDBJ whole genome shotgun (WGS) entry which is preliminary data.</text>
</comment>
<proteinExistence type="predicted"/>
<accession>A0AAV3QWK7</accession>
<reference evidence="1 2" key="1">
    <citation type="submission" date="2024-01" db="EMBL/GenBank/DDBJ databases">
        <title>The complete chloroplast genome sequence of Lithospermum erythrorhizon: insights into the phylogenetic relationship among Boraginaceae species and the maternal lineages of purple gromwells.</title>
        <authorList>
            <person name="Okada T."/>
            <person name="Watanabe K."/>
        </authorList>
    </citation>
    <scope>NUCLEOTIDE SEQUENCE [LARGE SCALE GENOMIC DNA]</scope>
</reference>